<dbReference type="SUPFAM" id="SSF47090">
    <property type="entry name" value="PGBD-like"/>
    <property type="match status" value="1"/>
</dbReference>
<feature type="coiled-coil region" evidence="1">
    <location>
        <begin position="78"/>
        <end position="105"/>
    </location>
</feature>
<feature type="compositionally biased region" description="Low complexity" evidence="2">
    <location>
        <begin position="151"/>
        <end position="181"/>
    </location>
</feature>
<keyword evidence="6" id="KW-1185">Reference proteome</keyword>
<dbReference type="InterPro" id="IPR036365">
    <property type="entry name" value="PGBD-like_sf"/>
</dbReference>
<protein>
    <recommendedName>
        <fullName evidence="3">Peptidoglycan binding-like domain-containing protein</fullName>
    </recommendedName>
</protein>
<evidence type="ECO:0000313" key="5">
    <source>
        <dbReference type="EnsemblPlants" id="PAC:32938057.CDS.1"/>
    </source>
</evidence>
<feature type="compositionally biased region" description="Polar residues" evidence="2">
    <location>
        <begin position="292"/>
        <end position="301"/>
    </location>
</feature>
<reference evidence="4 6" key="2">
    <citation type="journal article" date="2018" name="Plant J.">
        <title>The Physcomitrella patens chromosome-scale assembly reveals moss genome structure and evolution.</title>
        <authorList>
            <person name="Lang D."/>
            <person name="Ullrich K.K."/>
            <person name="Murat F."/>
            <person name="Fuchs J."/>
            <person name="Jenkins J."/>
            <person name="Haas F.B."/>
            <person name="Piednoel M."/>
            <person name="Gundlach H."/>
            <person name="Van Bel M."/>
            <person name="Meyberg R."/>
            <person name="Vives C."/>
            <person name="Morata J."/>
            <person name="Symeonidi A."/>
            <person name="Hiss M."/>
            <person name="Muchero W."/>
            <person name="Kamisugi Y."/>
            <person name="Saleh O."/>
            <person name="Blanc G."/>
            <person name="Decker E.L."/>
            <person name="van Gessel N."/>
            <person name="Grimwood J."/>
            <person name="Hayes R.D."/>
            <person name="Graham S.W."/>
            <person name="Gunter L.E."/>
            <person name="McDaniel S.F."/>
            <person name="Hoernstein S.N.W."/>
            <person name="Larsson A."/>
            <person name="Li F.W."/>
            <person name="Perroud P.F."/>
            <person name="Phillips J."/>
            <person name="Ranjan P."/>
            <person name="Rokshar D.S."/>
            <person name="Rothfels C.J."/>
            <person name="Schneider L."/>
            <person name="Shu S."/>
            <person name="Stevenson D.W."/>
            <person name="Thummler F."/>
            <person name="Tillich M."/>
            <person name="Villarreal Aguilar J.C."/>
            <person name="Widiez T."/>
            <person name="Wong G.K."/>
            <person name="Wymore A."/>
            <person name="Zhang Y."/>
            <person name="Zimmer A.D."/>
            <person name="Quatrano R.S."/>
            <person name="Mayer K.F.X."/>
            <person name="Goodstein D."/>
            <person name="Casacuberta J.M."/>
            <person name="Vandepoele K."/>
            <person name="Reski R."/>
            <person name="Cuming A.C."/>
            <person name="Tuskan G.A."/>
            <person name="Maumus F."/>
            <person name="Salse J."/>
            <person name="Schmutz J."/>
            <person name="Rensing S.A."/>
        </authorList>
    </citation>
    <scope>NUCLEOTIDE SEQUENCE [LARGE SCALE GENOMIC DNA]</scope>
    <source>
        <strain evidence="5 6">cv. Gransden 2004</strain>
    </source>
</reference>
<evidence type="ECO:0000313" key="4">
    <source>
        <dbReference type="EMBL" id="PNR34024.1"/>
    </source>
</evidence>
<dbReference type="AlphaFoldDB" id="A0A2K1IXM3"/>
<gene>
    <name evidence="5" type="primary">LOC112295890</name>
    <name evidence="4" type="ORF">PHYPA_023840</name>
</gene>
<feature type="region of interest" description="Disordered" evidence="2">
    <location>
        <begin position="281"/>
        <end position="330"/>
    </location>
</feature>
<dbReference type="PANTHER" id="PTHR15852:SF16">
    <property type="entry name" value="PROTEIN DISULFIDE ISOMERASE PTAC5, CHLOROPLASTIC"/>
    <property type="match status" value="1"/>
</dbReference>
<accession>A0A2K1IXM3</accession>
<feature type="compositionally biased region" description="Low complexity" evidence="2">
    <location>
        <begin position="302"/>
        <end position="314"/>
    </location>
</feature>
<dbReference type="InterPro" id="IPR036366">
    <property type="entry name" value="PGBDSf"/>
</dbReference>
<evidence type="ECO:0000313" key="6">
    <source>
        <dbReference type="Proteomes" id="UP000006727"/>
    </source>
</evidence>
<evidence type="ECO:0000256" key="1">
    <source>
        <dbReference type="SAM" id="Coils"/>
    </source>
</evidence>
<dbReference type="PaxDb" id="3218-PP1S234_66V6.1"/>
<dbReference type="PANTHER" id="PTHR15852">
    <property type="entry name" value="PLASTID TRANSCRIPTIONALLY ACTIVE PROTEIN"/>
    <property type="match status" value="1"/>
</dbReference>
<feature type="compositionally biased region" description="Basic and acidic residues" evidence="2">
    <location>
        <begin position="317"/>
        <end position="330"/>
    </location>
</feature>
<reference evidence="5" key="3">
    <citation type="submission" date="2020-12" db="UniProtKB">
        <authorList>
            <consortium name="EnsemblPlants"/>
        </authorList>
    </citation>
    <scope>IDENTIFICATION</scope>
</reference>
<dbReference type="Gene3D" id="1.10.101.10">
    <property type="entry name" value="PGBD-like superfamily/PGBD"/>
    <property type="match status" value="1"/>
</dbReference>
<evidence type="ECO:0000256" key="2">
    <source>
        <dbReference type="SAM" id="MobiDB-lite"/>
    </source>
</evidence>
<dbReference type="Proteomes" id="UP000006727">
    <property type="component" value="Chromosome 19"/>
</dbReference>
<keyword evidence="1" id="KW-0175">Coiled coil</keyword>
<dbReference type="PROSITE" id="PS51257">
    <property type="entry name" value="PROKAR_LIPOPROTEIN"/>
    <property type="match status" value="1"/>
</dbReference>
<dbReference type="InterPro" id="IPR036410">
    <property type="entry name" value="HSP_DnaJ_Cys-rich_dom_sf"/>
</dbReference>
<dbReference type="EnsemblPlants" id="Pp3c19_7640V3.1">
    <property type="protein sequence ID" value="PAC:32938057.CDS.1"/>
    <property type="gene ID" value="Pp3c19_7640"/>
</dbReference>
<dbReference type="Pfam" id="PF01471">
    <property type="entry name" value="PG_binding_1"/>
    <property type="match status" value="1"/>
</dbReference>
<dbReference type="Gramene" id="Pp3c19_7640V3.1">
    <property type="protein sequence ID" value="PAC:32938057.CDS.1"/>
    <property type="gene ID" value="Pp3c19_7640"/>
</dbReference>
<sequence length="437" mass="48766">MQLSSLRSWPALPQHQPVVLLSCRPTPFHFSDPGLRSRPSFRLSASLNEEDRWLREEQRWLREEQRWLREEARWLAERRLMADELDLLKRELEQLRAQVQERREFSTGTATLPSVIANLKQLIQSLPPEPRPNIEFMEELEELEELEEFESPVSISDRSSSSLKYGSTGNTSSNFSSSPSIPSMSEFSIDLISEVAPAKVATAQTEVMLREMRKGAEGDEVKELQEALQELGFYSGEEDIEYSMFADGTETAVKTWQASIGVREDGVLSPELLAMLLSKTQTNAKSSKEVPSRQSVSNSQKATGATSTGSNTGTKRSFAEEKRDIENTRDENIASNRRVFLLGENRWEEPSSLRKPKTNGASSVSPRAGQKAVHTEKCFSCKGEGVTMCSECEGTGELNVEDQFLDWVEEGAKCPYCEGTGAIDCDVCDGAGTTRVA</sequence>
<feature type="region of interest" description="Disordered" evidence="2">
    <location>
        <begin position="349"/>
        <end position="368"/>
    </location>
</feature>
<feature type="domain" description="Peptidoglycan binding-like" evidence="3">
    <location>
        <begin position="218"/>
        <end position="276"/>
    </location>
</feature>
<dbReference type="SUPFAM" id="SSF57938">
    <property type="entry name" value="DnaJ/Hsp40 cysteine-rich domain"/>
    <property type="match status" value="1"/>
</dbReference>
<proteinExistence type="predicted"/>
<dbReference type="EMBL" id="ABEU02000019">
    <property type="protein sequence ID" value="PNR34024.1"/>
    <property type="molecule type" value="Genomic_DNA"/>
</dbReference>
<reference evidence="4 6" key="1">
    <citation type="journal article" date="2008" name="Science">
        <title>The Physcomitrella genome reveals evolutionary insights into the conquest of land by plants.</title>
        <authorList>
            <person name="Rensing S."/>
            <person name="Lang D."/>
            <person name="Zimmer A."/>
            <person name="Terry A."/>
            <person name="Salamov A."/>
            <person name="Shapiro H."/>
            <person name="Nishiyama T."/>
            <person name="Perroud P.-F."/>
            <person name="Lindquist E."/>
            <person name="Kamisugi Y."/>
            <person name="Tanahashi T."/>
            <person name="Sakakibara K."/>
            <person name="Fujita T."/>
            <person name="Oishi K."/>
            <person name="Shin-I T."/>
            <person name="Kuroki Y."/>
            <person name="Toyoda A."/>
            <person name="Suzuki Y."/>
            <person name="Hashimoto A."/>
            <person name="Yamaguchi K."/>
            <person name="Sugano A."/>
            <person name="Kohara Y."/>
            <person name="Fujiyama A."/>
            <person name="Anterola A."/>
            <person name="Aoki S."/>
            <person name="Ashton N."/>
            <person name="Barbazuk W.B."/>
            <person name="Barker E."/>
            <person name="Bennetzen J."/>
            <person name="Bezanilla M."/>
            <person name="Blankenship R."/>
            <person name="Cho S.H."/>
            <person name="Dutcher S."/>
            <person name="Estelle M."/>
            <person name="Fawcett J.A."/>
            <person name="Gundlach H."/>
            <person name="Hanada K."/>
            <person name="Heyl A."/>
            <person name="Hicks K.A."/>
            <person name="Hugh J."/>
            <person name="Lohr M."/>
            <person name="Mayer K."/>
            <person name="Melkozernov A."/>
            <person name="Murata T."/>
            <person name="Nelson D."/>
            <person name="Pils B."/>
            <person name="Prigge M."/>
            <person name="Reiss B."/>
            <person name="Renner T."/>
            <person name="Rombauts S."/>
            <person name="Rushton P."/>
            <person name="Sanderfoot A."/>
            <person name="Schween G."/>
            <person name="Shiu S.-H."/>
            <person name="Stueber K."/>
            <person name="Theodoulou F.L."/>
            <person name="Tu H."/>
            <person name="Van de Peer Y."/>
            <person name="Verrier P.J."/>
            <person name="Waters E."/>
            <person name="Wood A."/>
            <person name="Yang L."/>
            <person name="Cove D."/>
            <person name="Cuming A."/>
            <person name="Hasebe M."/>
            <person name="Lucas S."/>
            <person name="Mishler D.B."/>
            <person name="Reski R."/>
            <person name="Grigoriev I."/>
            <person name="Quatrano R.S."/>
            <person name="Boore J.L."/>
        </authorList>
    </citation>
    <scope>NUCLEOTIDE SEQUENCE [LARGE SCALE GENOMIC DNA]</scope>
    <source>
        <strain evidence="5 6">cv. Gransden 2004</strain>
    </source>
</reference>
<dbReference type="InterPro" id="IPR002477">
    <property type="entry name" value="Peptidoglycan-bd-like"/>
</dbReference>
<name>A0A2K1IXM3_PHYPA</name>
<evidence type="ECO:0000259" key="3">
    <source>
        <dbReference type="Pfam" id="PF01471"/>
    </source>
</evidence>
<dbReference type="Gene3D" id="2.10.230.10">
    <property type="entry name" value="Heat shock protein DnaJ, cysteine-rich domain"/>
    <property type="match status" value="1"/>
</dbReference>
<feature type="region of interest" description="Disordered" evidence="2">
    <location>
        <begin position="147"/>
        <end position="181"/>
    </location>
</feature>
<dbReference type="STRING" id="3218.A0A2K1IXM3"/>
<organism evidence="4">
    <name type="scientific">Physcomitrium patens</name>
    <name type="common">Spreading-leaved earth moss</name>
    <name type="synonym">Physcomitrella patens</name>
    <dbReference type="NCBI Taxonomy" id="3218"/>
    <lineage>
        <taxon>Eukaryota</taxon>
        <taxon>Viridiplantae</taxon>
        <taxon>Streptophyta</taxon>
        <taxon>Embryophyta</taxon>
        <taxon>Bryophyta</taxon>
        <taxon>Bryophytina</taxon>
        <taxon>Bryopsida</taxon>
        <taxon>Funariidae</taxon>
        <taxon>Funariales</taxon>
        <taxon>Funariaceae</taxon>
        <taxon>Physcomitrium</taxon>
    </lineage>
</organism>